<keyword evidence="7 12" id="KW-0658">Purine biosynthesis</keyword>
<dbReference type="EC" id="6.3.4.13" evidence="4 12"/>
<dbReference type="InterPro" id="IPR020562">
    <property type="entry name" value="PRibGlycinamide_synth_N"/>
</dbReference>
<sequence>MRVWIMGSGGREHAIGWAFKECGHDVYFLPGNAGTETTGVNIPCKDIEEAKRIVKEREKEIDLLIPGSEEYIARGVADLLEEKTFAPKSKPALLEASKIFAKRFMKKYGIRTARFETVESEGELEEKLRKFSPPYVLKADPLAGGKGVIIVESFEEALKKGRALMSGELIKGVSGGLVLDEYLKGEELSAIAVVGERGFMLLPFARDYKRAFDKDQGPNTGGMGSWAPVKISERTLRGIEEILERTIEGVKMEGMSYRGFLYLGLMLVEGEPYVLEYNVRLGDPETEAILPLDPQGFVDMVLSAWEDGEPSKGMREERFAVDVVIASEGYPMNPKKGMEIKIEGEGLYFFAGVSRRDEKMIVSGGRVVHSVGVGNTLEEAREKAYEGASKVKFDGAFYRRDIAHVYL</sequence>
<evidence type="ECO:0000256" key="2">
    <source>
        <dbReference type="ARBA" id="ARBA00001946"/>
    </source>
</evidence>
<dbReference type="InterPro" id="IPR020560">
    <property type="entry name" value="PRibGlycinamide_synth_C-dom"/>
</dbReference>
<evidence type="ECO:0000259" key="14">
    <source>
        <dbReference type="PROSITE" id="PS50975"/>
    </source>
</evidence>
<dbReference type="Gene3D" id="3.40.50.20">
    <property type="match status" value="1"/>
</dbReference>
<dbReference type="Proteomes" id="UP000058636">
    <property type="component" value="Unassembled WGS sequence"/>
</dbReference>
<dbReference type="GO" id="GO:0004637">
    <property type="term" value="F:phosphoribosylamine-glycine ligase activity"/>
    <property type="evidence" value="ECO:0007669"/>
    <property type="project" value="UniProtKB-UniRule"/>
</dbReference>
<dbReference type="NCBIfam" id="TIGR00877">
    <property type="entry name" value="purD"/>
    <property type="match status" value="1"/>
</dbReference>
<evidence type="ECO:0000313" key="16">
    <source>
        <dbReference type="Proteomes" id="UP000058636"/>
    </source>
</evidence>
<comment type="cofactor">
    <cofactor evidence="2">
        <name>Mg(2+)</name>
        <dbReference type="ChEBI" id="CHEBI:18420"/>
    </cofactor>
</comment>
<dbReference type="PANTHER" id="PTHR43472:SF1">
    <property type="entry name" value="PHOSPHORIBOSYLAMINE--GLYCINE LIGASE, CHLOROPLASTIC"/>
    <property type="match status" value="1"/>
</dbReference>
<dbReference type="EMBL" id="LGFG01000113">
    <property type="protein sequence ID" value="KUK22665.1"/>
    <property type="molecule type" value="Genomic_DNA"/>
</dbReference>
<feature type="domain" description="ATP-grasp" evidence="14">
    <location>
        <begin position="102"/>
        <end position="306"/>
    </location>
</feature>
<dbReference type="GO" id="GO:0009113">
    <property type="term" value="P:purine nucleobase biosynthetic process"/>
    <property type="evidence" value="ECO:0007669"/>
    <property type="project" value="InterPro"/>
</dbReference>
<evidence type="ECO:0000256" key="12">
    <source>
        <dbReference type="HAMAP-Rule" id="MF_00138"/>
    </source>
</evidence>
<dbReference type="PANTHER" id="PTHR43472">
    <property type="entry name" value="PHOSPHORIBOSYLAMINE--GLYCINE LIGASE"/>
    <property type="match status" value="1"/>
</dbReference>
<evidence type="ECO:0000256" key="10">
    <source>
        <dbReference type="ARBA" id="ARBA00042242"/>
    </source>
</evidence>
<dbReference type="SUPFAM" id="SSF52440">
    <property type="entry name" value="PreATP-grasp domain"/>
    <property type="match status" value="1"/>
</dbReference>
<dbReference type="SUPFAM" id="SSF56059">
    <property type="entry name" value="Glutathione synthetase ATP-binding domain-like"/>
    <property type="match status" value="1"/>
</dbReference>
<accession>A0A101EQC5</accession>
<dbReference type="InterPro" id="IPR016185">
    <property type="entry name" value="PreATP-grasp_dom_sf"/>
</dbReference>
<dbReference type="Pfam" id="PF02844">
    <property type="entry name" value="GARS_N"/>
    <property type="match status" value="1"/>
</dbReference>
<evidence type="ECO:0000256" key="3">
    <source>
        <dbReference type="ARBA" id="ARBA00005174"/>
    </source>
</evidence>
<proteinExistence type="inferred from homology"/>
<evidence type="ECO:0000256" key="5">
    <source>
        <dbReference type="ARBA" id="ARBA00022598"/>
    </source>
</evidence>
<dbReference type="Pfam" id="PF01071">
    <property type="entry name" value="GARS_A"/>
    <property type="match status" value="1"/>
</dbReference>
<reference evidence="15 16" key="1">
    <citation type="journal article" date="2015" name="MBio">
        <title>Genome-Resolved Metagenomic Analysis Reveals Roles for Candidate Phyla and Other Microbial Community Members in Biogeochemical Transformations in Oil Reservoirs.</title>
        <authorList>
            <person name="Hu P."/>
            <person name="Tom L."/>
            <person name="Singh A."/>
            <person name="Thomas B.C."/>
            <person name="Baker B.J."/>
            <person name="Piceno Y.M."/>
            <person name="Andersen G.L."/>
            <person name="Banfield J.F."/>
        </authorList>
    </citation>
    <scope>NUCLEOTIDE SEQUENCE [LARGE SCALE GENOMIC DNA]</scope>
    <source>
        <strain evidence="15">46_26</strain>
    </source>
</reference>
<dbReference type="InterPro" id="IPR011054">
    <property type="entry name" value="Rudment_hybrid_motif"/>
</dbReference>
<dbReference type="SUPFAM" id="SSF51246">
    <property type="entry name" value="Rudiment single hybrid motif"/>
    <property type="match status" value="1"/>
</dbReference>
<evidence type="ECO:0000256" key="8">
    <source>
        <dbReference type="ARBA" id="ARBA00022840"/>
    </source>
</evidence>
<evidence type="ECO:0000256" key="9">
    <source>
        <dbReference type="ARBA" id="ARBA00038345"/>
    </source>
</evidence>
<keyword evidence="5 12" id="KW-0436">Ligase</keyword>
<organism evidence="15 16">
    <name type="scientific">Thermotoga petrophila</name>
    <dbReference type="NCBI Taxonomy" id="93929"/>
    <lineage>
        <taxon>Bacteria</taxon>
        <taxon>Thermotogati</taxon>
        <taxon>Thermotogota</taxon>
        <taxon>Thermotogae</taxon>
        <taxon>Thermotogales</taxon>
        <taxon>Thermotogaceae</taxon>
        <taxon>Thermotoga</taxon>
    </lineage>
</organism>
<dbReference type="AlphaFoldDB" id="A0A101EQC5"/>
<dbReference type="PROSITE" id="PS50975">
    <property type="entry name" value="ATP_GRASP"/>
    <property type="match status" value="1"/>
</dbReference>
<dbReference type="Gene3D" id="3.30.470.20">
    <property type="entry name" value="ATP-grasp fold, B domain"/>
    <property type="match status" value="1"/>
</dbReference>
<dbReference type="InterPro" id="IPR020559">
    <property type="entry name" value="PRibGlycinamide_synth_CS"/>
</dbReference>
<comment type="catalytic activity">
    <reaction evidence="12">
        <text>5-phospho-beta-D-ribosylamine + glycine + ATP = N(1)-(5-phospho-beta-D-ribosyl)glycinamide + ADP + phosphate + H(+)</text>
        <dbReference type="Rhea" id="RHEA:17453"/>
        <dbReference type="ChEBI" id="CHEBI:15378"/>
        <dbReference type="ChEBI" id="CHEBI:30616"/>
        <dbReference type="ChEBI" id="CHEBI:43474"/>
        <dbReference type="ChEBI" id="CHEBI:57305"/>
        <dbReference type="ChEBI" id="CHEBI:58681"/>
        <dbReference type="ChEBI" id="CHEBI:143788"/>
        <dbReference type="ChEBI" id="CHEBI:456216"/>
        <dbReference type="EC" id="6.3.4.13"/>
    </reaction>
</comment>
<keyword evidence="8 13" id="KW-0067">ATP-binding</keyword>
<name>A0A101EQC5_9THEM</name>
<dbReference type="GO" id="GO:0005524">
    <property type="term" value="F:ATP binding"/>
    <property type="evidence" value="ECO:0007669"/>
    <property type="project" value="UniProtKB-UniRule"/>
</dbReference>
<evidence type="ECO:0000256" key="11">
    <source>
        <dbReference type="ARBA" id="ARBA00042864"/>
    </source>
</evidence>
<dbReference type="InterPro" id="IPR013815">
    <property type="entry name" value="ATP_grasp_subdomain_1"/>
</dbReference>
<evidence type="ECO:0000313" key="15">
    <source>
        <dbReference type="EMBL" id="KUK22665.1"/>
    </source>
</evidence>
<dbReference type="SMART" id="SM01209">
    <property type="entry name" value="GARS_A"/>
    <property type="match status" value="1"/>
</dbReference>
<dbReference type="GO" id="GO:0006189">
    <property type="term" value="P:'de novo' IMP biosynthetic process"/>
    <property type="evidence" value="ECO:0007669"/>
    <property type="project" value="UniProtKB-UniRule"/>
</dbReference>
<dbReference type="InterPro" id="IPR000115">
    <property type="entry name" value="PRibGlycinamide_synth"/>
</dbReference>
<evidence type="ECO:0000256" key="7">
    <source>
        <dbReference type="ARBA" id="ARBA00022755"/>
    </source>
</evidence>
<dbReference type="PROSITE" id="PS00184">
    <property type="entry name" value="GARS"/>
    <property type="match status" value="1"/>
</dbReference>
<evidence type="ECO:0000256" key="13">
    <source>
        <dbReference type="PROSITE-ProRule" id="PRU00409"/>
    </source>
</evidence>
<evidence type="ECO:0000256" key="6">
    <source>
        <dbReference type="ARBA" id="ARBA00022741"/>
    </source>
</evidence>
<dbReference type="Pfam" id="PF02843">
    <property type="entry name" value="GARS_C"/>
    <property type="match status" value="1"/>
</dbReference>
<evidence type="ECO:0000256" key="4">
    <source>
        <dbReference type="ARBA" id="ARBA00013255"/>
    </source>
</evidence>
<dbReference type="Gene3D" id="3.30.1490.20">
    <property type="entry name" value="ATP-grasp fold, A domain"/>
    <property type="match status" value="1"/>
</dbReference>
<dbReference type="InterPro" id="IPR011761">
    <property type="entry name" value="ATP-grasp"/>
</dbReference>
<evidence type="ECO:0000256" key="1">
    <source>
        <dbReference type="ARBA" id="ARBA00001936"/>
    </source>
</evidence>
<protein>
    <recommendedName>
        <fullName evidence="4 12">Phosphoribosylamine--glycine ligase</fullName>
        <ecNumber evidence="4 12">6.3.4.13</ecNumber>
    </recommendedName>
    <alternativeName>
        <fullName evidence="12">GARS</fullName>
    </alternativeName>
    <alternativeName>
        <fullName evidence="10 12">Glycinamide ribonucleotide synthetase</fullName>
    </alternativeName>
    <alternativeName>
        <fullName evidence="11 12">Phosphoribosylglycinamide synthetase</fullName>
    </alternativeName>
</protein>
<comment type="caution">
    <text evidence="15">The sequence shown here is derived from an EMBL/GenBank/DDBJ whole genome shotgun (WGS) entry which is preliminary data.</text>
</comment>
<dbReference type="SMART" id="SM01210">
    <property type="entry name" value="GARS_C"/>
    <property type="match status" value="1"/>
</dbReference>
<dbReference type="InterPro" id="IPR037123">
    <property type="entry name" value="PRibGlycinamide_synth_C_sf"/>
</dbReference>
<keyword evidence="6 13" id="KW-0547">Nucleotide-binding</keyword>
<dbReference type="PATRIC" id="fig|93930.3.peg.249"/>
<gene>
    <name evidence="12" type="primary">purD</name>
    <name evidence="15" type="ORF">XD57_1237</name>
</gene>
<dbReference type="GO" id="GO:0046872">
    <property type="term" value="F:metal ion binding"/>
    <property type="evidence" value="ECO:0007669"/>
    <property type="project" value="InterPro"/>
</dbReference>
<dbReference type="UniPathway" id="UPA00074">
    <property type="reaction ID" value="UER00125"/>
</dbReference>
<comment type="pathway">
    <text evidence="3 12">Purine metabolism; IMP biosynthesis via de novo pathway; N(1)-(5-phospho-D-ribosyl)glycinamide from 5-phospho-alpha-D-ribose 1-diphosphate: step 2/2.</text>
</comment>
<comment type="cofactor">
    <cofactor evidence="1">
        <name>Mn(2+)</name>
        <dbReference type="ChEBI" id="CHEBI:29035"/>
    </cofactor>
</comment>
<dbReference type="Gene3D" id="3.90.600.10">
    <property type="entry name" value="Phosphoribosylglycinamide synthetase, C-terminal domain"/>
    <property type="match status" value="1"/>
</dbReference>
<dbReference type="HAMAP" id="MF_00138">
    <property type="entry name" value="GARS"/>
    <property type="match status" value="1"/>
</dbReference>
<comment type="similarity">
    <text evidence="9 12">Belongs to the GARS family.</text>
</comment>
<dbReference type="InterPro" id="IPR020561">
    <property type="entry name" value="PRibGlycinamid_synth_ATP-grasp"/>
</dbReference>